<proteinExistence type="predicted"/>
<evidence type="ECO:0000256" key="1">
    <source>
        <dbReference type="SAM" id="MobiDB-lite"/>
    </source>
</evidence>
<dbReference type="GO" id="GO:0000172">
    <property type="term" value="C:ribonuclease MRP complex"/>
    <property type="evidence" value="ECO:0007669"/>
    <property type="project" value="InterPro"/>
</dbReference>
<gene>
    <name evidence="3" type="ORF">BDV29DRAFT_44608</name>
</gene>
<dbReference type="GO" id="GO:0042134">
    <property type="term" value="F:rRNA primary transcript binding"/>
    <property type="evidence" value="ECO:0007669"/>
    <property type="project" value="InterPro"/>
</dbReference>
<dbReference type="InterPro" id="IPR047205">
    <property type="entry name" value="RMP1"/>
</dbReference>
<dbReference type="Proteomes" id="UP000326565">
    <property type="component" value="Unassembled WGS sequence"/>
</dbReference>
<feature type="compositionally biased region" description="Basic and acidic residues" evidence="1">
    <location>
        <begin position="171"/>
        <end position="183"/>
    </location>
</feature>
<dbReference type="PANTHER" id="PTHR37792:SF1">
    <property type="entry name" value="RIBONUCLEASE MRP PROTEIN SUBUNIT RMP1"/>
    <property type="match status" value="1"/>
</dbReference>
<sequence>MDAEKILAVHAMLQLVYHRNKNQHGKAKWWRWLSVLKRITWGLARSLDCALSHDGTEGYPDLYRQYLVAHVVPGCYLAFSTVVADVQFSTLGTVLLGTLARLARATGTDKELKTVARRRALVSTATSHARIAGPEDVGEVLSRNKDSSGLNAPQGKPSLRAEGHLVSTSKKPKDTIDVAGEKPKNKKRKKKKDAIDNLFEGLL</sequence>
<feature type="region of interest" description="Disordered" evidence="1">
    <location>
        <begin position="133"/>
        <end position="193"/>
    </location>
</feature>
<dbReference type="AlphaFoldDB" id="A0A5N5WMM2"/>
<dbReference type="OrthoDB" id="5414547at2759"/>
<feature type="domain" description="RNase MRP protein 1 RNA binding" evidence="2">
    <location>
        <begin position="12"/>
        <end position="101"/>
    </location>
</feature>
<name>A0A5N5WMM2_9EURO</name>
<evidence type="ECO:0000259" key="2">
    <source>
        <dbReference type="Pfam" id="PF20945"/>
    </source>
</evidence>
<keyword evidence="4" id="KW-1185">Reference proteome</keyword>
<dbReference type="PANTHER" id="PTHR37792">
    <property type="entry name" value="RIBONUCLEASE MRP PROTEIN SUBUNIT RMP1"/>
    <property type="match status" value="1"/>
</dbReference>
<reference evidence="3 4" key="1">
    <citation type="submission" date="2019-04" db="EMBL/GenBank/DDBJ databases">
        <title>Friends and foes A comparative genomics study of 23 Aspergillus species from section Flavi.</title>
        <authorList>
            <consortium name="DOE Joint Genome Institute"/>
            <person name="Kjaerbolling I."/>
            <person name="Vesth T."/>
            <person name="Frisvad J.C."/>
            <person name="Nybo J.L."/>
            <person name="Theobald S."/>
            <person name="Kildgaard S."/>
            <person name="Isbrandt T."/>
            <person name="Kuo A."/>
            <person name="Sato A."/>
            <person name="Lyhne E.K."/>
            <person name="Kogle M.E."/>
            <person name="Wiebenga A."/>
            <person name="Kun R.S."/>
            <person name="Lubbers R.J."/>
            <person name="Makela M.R."/>
            <person name="Barry K."/>
            <person name="Chovatia M."/>
            <person name="Clum A."/>
            <person name="Daum C."/>
            <person name="Haridas S."/>
            <person name="He G."/>
            <person name="LaButti K."/>
            <person name="Lipzen A."/>
            <person name="Mondo S."/>
            <person name="Riley R."/>
            <person name="Salamov A."/>
            <person name="Simmons B.A."/>
            <person name="Magnuson J.K."/>
            <person name="Henrissat B."/>
            <person name="Mortensen U.H."/>
            <person name="Larsen T.O."/>
            <person name="Devries R.P."/>
            <person name="Grigoriev I.V."/>
            <person name="Machida M."/>
            <person name="Baker S.E."/>
            <person name="Andersen M.R."/>
        </authorList>
    </citation>
    <scope>NUCLEOTIDE SEQUENCE [LARGE SCALE GENOMIC DNA]</scope>
    <source>
        <strain evidence="3 4">CBS 151.66</strain>
    </source>
</reference>
<dbReference type="InterPro" id="IPR047204">
    <property type="entry name" value="RMP1_RBD"/>
</dbReference>
<dbReference type="EMBL" id="ML732326">
    <property type="protein sequence ID" value="KAB8069801.1"/>
    <property type="molecule type" value="Genomic_DNA"/>
</dbReference>
<accession>A0A5N5WMM2</accession>
<evidence type="ECO:0000313" key="3">
    <source>
        <dbReference type="EMBL" id="KAB8069801.1"/>
    </source>
</evidence>
<dbReference type="CDD" id="cd22573">
    <property type="entry name" value="RMP1_RBD"/>
    <property type="match status" value="1"/>
</dbReference>
<dbReference type="GO" id="GO:0000294">
    <property type="term" value="P:nuclear-transcribed mRNA catabolic process, RNase MRP-dependent"/>
    <property type="evidence" value="ECO:0007669"/>
    <property type="project" value="TreeGrafter"/>
</dbReference>
<organism evidence="3 4">
    <name type="scientific">Aspergillus leporis</name>
    <dbReference type="NCBI Taxonomy" id="41062"/>
    <lineage>
        <taxon>Eukaryota</taxon>
        <taxon>Fungi</taxon>
        <taxon>Dikarya</taxon>
        <taxon>Ascomycota</taxon>
        <taxon>Pezizomycotina</taxon>
        <taxon>Eurotiomycetes</taxon>
        <taxon>Eurotiomycetidae</taxon>
        <taxon>Eurotiales</taxon>
        <taxon>Aspergillaceae</taxon>
        <taxon>Aspergillus</taxon>
        <taxon>Aspergillus subgen. Circumdati</taxon>
    </lineage>
</organism>
<dbReference type="Pfam" id="PF20945">
    <property type="entry name" value="RMP1"/>
    <property type="match status" value="1"/>
</dbReference>
<dbReference type="GO" id="GO:0000466">
    <property type="term" value="P:maturation of 5.8S rRNA from tricistronic rRNA transcript (SSU-rRNA, 5.8S rRNA, LSU-rRNA)"/>
    <property type="evidence" value="ECO:0007669"/>
    <property type="project" value="TreeGrafter"/>
</dbReference>
<protein>
    <recommendedName>
        <fullName evidence="2">RNase MRP protein 1 RNA binding domain-containing protein</fullName>
    </recommendedName>
</protein>
<evidence type="ECO:0000313" key="4">
    <source>
        <dbReference type="Proteomes" id="UP000326565"/>
    </source>
</evidence>